<name>A0A9D4NLE1_DREPO</name>
<dbReference type="Proteomes" id="UP000828390">
    <property type="component" value="Unassembled WGS sequence"/>
</dbReference>
<gene>
    <name evidence="2" type="ORF">DPMN_020933</name>
</gene>
<keyword evidence="3" id="KW-1185">Reference proteome</keyword>
<reference evidence="2" key="2">
    <citation type="submission" date="2020-11" db="EMBL/GenBank/DDBJ databases">
        <authorList>
            <person name="McCartney M.A."/>
            <person name="Auch B."/>
            <person name="Kono T."/>
            <person name="Mallez S."/>
            <person name="Becker A."/>
            <person name="Gohl D.M."/>
            <person name="Silverstein K.A.T."/>
            <person name="Koren S."/>
            <person name="Bechman K.B."/>
            <person name="Herman A."/>
            <person name="Abrahante J.E."/>
            <person name="Garbe J."/>
        </authorList>
    </citation>
    <scope>NUCLEOTIDE SEQUENCE</scope>
    <source>
        <strain evidence="2">Duluth1</strain>
        <tissue evidence="2">Whole animal</tissue>
    </source>
</reference>
<feature type="region of interest" description="Disordered" evidence="1">
    <location>
        <begin position="45"/>
        <end position="64"/>
    </location>
</feature>
<protein>
    <submittedName>
        <fullName evidence="2">Uncharacterized protein</fullName>
    </submittedName>
</protein>
<accession>A0A9D4NLE1</accession>
<evidence type="ECO:0000313" key="2">
    <source>
        <dbReference type="EMBL" id="KAH3896753.1"/>
    </source>
</evidence>
<reference evidence="2" key="1">
    <citation type="journal article" date="2019" name="bioRxiv">
        <title>The Genome of the Zebra Mussel, Dreissena polymorpha: A Resource for Invasive Species Research.</title>
        <authorList>
            <person name="McCartney M.A."/>
            <person name="Auch B."/>
            <person name="Kono T."/>
            <person name="Mallez S."/>
            <person name="Zhang Y."/>
            <person name="Obille A."/>
            <person name="Becker A."/>
            <person name="Abrahante J.E."/>
            <person name="Garbe J."/>
            <person name="Badalamenti J.P."/>
            <person name="Herman A."/>
            <person name="Mangelson H."/>
            <person name="Liachko I."/>
            <person name="Sullivan S."/>
            <person name="Sone E.D."/>
            <person name="Koren S."/>
            <person name="Silverstein K.A.T."/>
            <person name="Beckman K.B."/>
            <person name="Gohl D.M."/>
        </authorList>
    </citation>
    <scope>NUCLEOTIDE SEQUENCE</scope>
    <source>
        <strain evidence="2">Duluth1</strain>
        <tissue evidence="2">Whole animal</tissue>
    </source>
</reference>
<evidence type="ECO:0000313" key="3">
    <source>
        <dbReference type="Proteomes" id="UP000828390"/>
    </source>
</evidence>
<proteinExistence type="predicted"/>
<sequence>MEEAKKELNDMECITFGKESAAVLKRLIEYCNDLYNYPLQPDSNLLQSDHSAEADDECPSILKA</sequence>
<dbReference type="AlphaFoldDB" id="A0A9D4NLE1"/>
<organism evidence="2 3">
    <name type="scientific">Dreissena polymorpha</name>
    <name type="common">Zebra mussel</name>
    <name type="synonym">Mytilus polymorpha</name>
    <dbReference type="NCBI Taxonomy" id="45954"/>
    <lineage>
        <taxon>Eukaryota</taxon>
        <taxon>Metazoa</taxon>
        <taxon>Spiralia</taxon>
        <taxon>Lophotrochozoa</taxon>
        <taxon>Mollusca</taxon>
        <taxon>Bivalvia</taxon>
        <taxon>Autobranchia</taxon>
        <taxon>Heteroconchia</taxon>
        <taxon>Euheterodonta</taxon>
        <taxon>Imparidentia</taxon>
        <taxon>Neoheterodontei</taxon>
        <taxon>Myida</taxon>
        <taxon>Dreissenoidea</taxon>
        <taxon>Dreissenidae</taxon>
        <taxon>Dreissena</taxon>
    </lineage>
</organism>
<dbReference type="EMBL" id="JAIWYP010000001">
    <property type="protein sequence ID" value="KAH3896753.1"/>
    <property type="molecule type" value="Genomic_DNA"/>
</dbReference>
<evidence type="ECO:0000256" key="1">
    <source>
        <dbReference type="SAM" id="MobiDB-lite"/>
    </source>
</evidence>
<comment type="caution">
    <text evidence="2">The sequence shown here is derived from an EMBL/GenBank/DDBJ whole genome shotgun (WGS) entry which is preliminary data.</text>
</comment>